<evidence type="ECO:0000313" key="3">
    <source>
        <dbReference type="EMBL" id="QUH28700.1"/>
    </source>
</evidence>
<dbReference type="InterPro" id="IPR006827">
    <property type="entry name" value="Lant_deHydtase_N"/>
</dbReference>
<feature type="domain" description="Thiopeptide-type bacteriocin biosynthesis" evidence="2">
    <location>
        <begin position="774"/>
        <end position="1038"/>
    </location>
</feature>
<name>A0A8J8M9Q1_9FIRM</name>
<evidence type="ECO:0000259" key="1">
    <source>
        <dbReference type="Pfam" id="PF04738"/>
    </source>
</evidence>
<evidence type="ECO:0000259" key="2">
    <source>
        <dbReference type="Pfam" id="PF14028"/>
    </source>
</evidence>
<accession>A0A8J8M9Q1</accession>
<organism evidence="3 4">
    <name type="scientific">Vallitalea guaymasensis</name>
    <dbReference type="NCBI Taxonomy" id="1185412"/>
    <lineage>
        <taxon>Bacteria</taxon>
        <taxon>Bacillati</taxon>
        <taxon>Bacillota</taxon>
        <taxon>Clostridia</taxon>
        <taxon>Lachnospirales</taxon>
        <taxon>Vallitaleaceae</taxon>
        <taxon>Vallitalea</taxon>
    </lineage>
</organism>
<dbReference type="Pfam" id="PF04738">
    <property type="entry name" value="Lant_dehydr_N"/>
    <property type="match status" value="1"/>
</dbReference>
<dbReference type="NCBIfam" id="TIGR03891">
    <property type="entry name" value="thiopep_ocin"/>
    <property type="match status" value="1"/>
</dbReference>
<dbReference type="RefSeq" id="WP_212692912.1">
    <property type="nucleotide sequence ID" value="NZ_CP058561.1"/>
</dbReference>
<dbReference type="EMBL" id="CP058561">
    <property type="protein sequence ID" value="QUH28700.1"/>
    <property type="molecule type" value="Genomic_DNA"/>
</dbReference>
<feature type="domain" description="Lantibiotic dehydratase N-terminal" evidence="1">
    <location>
        <begin position="45"/>
        <end position="698"/>
    </location>
</feature>
<protein>
    <submittedName>
        <fullName evidence="3">Lantibiotic dehydratase</fullName>
    </submittedName>
</protein>
<dbReference type="Proteomes" id="UP000677305">
    <property type="component" value="Chromosome"/>
</dbReference>
<dbReference type="Pfam" id="PF14028">
    <property type="entry name" value="Lant_dehydr_C"/>
    <property type="match status" value="1"/>
</dbReference>
<gene>
    <name evidence="3" type="ORF">HYG85_07155</name>
</gene>
<reference evidence="3 4" key="1">
    <citation type="submission" date="2020-07" db="EMBL/GenBank/DDBJ databases">
        <title>Vallitalea guaymasensis genome.</title>
        <authorList>
            <person name="Postec A."/>
        </authorList>
    </citation>
    <scope>NUCLEOTIDE SEQUENCE [LARGE SCALE GENOMIC DNA]</scope>
    <source>
        <strain evidence="3 4">Ra1766G1</strain>
    </source>
</reference>
<sequence length="1047" mass="121972">MSNQSIFKCLDFFILRTPILSTNVFENKLTSFNAPILDELWEFTQDPLIREAIAVSSISLLDALTNLSPDSPSRKREQVARAFLRYLIRMSTRPTPFGLFSGVAYGEYGDYYKVALRSTEYHEKRTRPDMDWLFKIIAQMENDPNLIKQLIVMANTMAYKVGNRTYLPYLTNLGQAKGKGNEMERTSVRTTSAVKQALNLSEKPMTYKELVNKLNVEYPDTPREQINQFVYQLFKQELLISNLRPPLIEANPLNYLLQRIEDIKGIDKLKAQLQEISFMIDMYDRTLLGEGEELYRNIIKKMKKIAESKNYLQVDLKIQKDEVVLPISIKEEVEKAAEVLWKISDNEYGLSHFLEYRNDFIKKYGSSREVPLLELLDEEIGLGSPATYEYPPSKRNPKENRTEFQQRKKYLLSQWLTMTLLKGEQEIVLDDEKIEELAGEEVDSRYAPRSFELFFSLAADSKESVEAGDYTLISGATALSYGAGRSIGRFTDIMGSEFQDELKKFGKSEQEMCSDGILAELVYLPIDGRAANVVLTYDNRNYEIVMGTTSSKKPENIIPLSDLVVGIDKRGFYLRSLKLGKEVITVVNHMFNGSNSPNVYRFLRELSMERQRNIENLHWGEFNSLPFLPRIKYGRCILSPARWIINKETFPIEDNMNKEEWIEKFDTYKKELRLPRYVYLTQTDNRLLLDLNESEHIDEIRREFAKLGFGQGIILTELGHELGALPKSQEGSYYTEFVFPIIRNPAIKNRESIPKRQYKPIDLAERFKLPGSEWMYVKWYGAWNRIEEFLGGRLREFCYKAEQNGWIGSSFYMRYADPDGHIRLRFFGEPKKLQSEFLPQLNIFANNCLKEGMLSRMVIDTYDPEIERYGGRELINIAEQWFCIDSKIVMDWIKLNEQGILPIEKDLLAVISIIDIMEQFGLTFEEQLAFLDKIVNYKNYLDLFRSKRSLYMKLGDTRDGFAELRRHEAGQFLLPALQARSNTLNYYGEQLSKKELSGDYYVKSIDAMHSIIHLHINRLYGIDRGDETRVLTLVRHTLHNLVYIRRR</sequence>
<evidence type="ECO:0000313" key="4">
    <source>
        <dbReference type="Proteomes" id="UP000677305"/>
    </source>
</evidence>
<proteinExistence type="predicted"/>
<dbReference type="InterPro" id="IPR023809">
    <property type="entry name" value="Thiopep_bacteriocin_synth_dom"/>
</dbReference>
<dbReference type="AlphaFoldDB" id="A0A8J8M9Q1"/>
<keyword evidence="4" id="KW-1185">Reference proteome</keyword>
<dbReference type="KEGG" id="vgu:HYG85_07155"/>